<dbReference type="PANTHER" id="PTHR17490">
    <property type="entry name" value="SUA5"/>
    <property type="match status" value="1"/>
</dbReference>
<accession>A0ABW1YB07</accession>
<dbReference type="Pfam" id="PF01300">
    <property type="entry name" value="Sua5_yciO_yrdC"/>
    <property type="match status" value="1"/>
</dbReference>
<evidence type="ECO:0000256" key="5">
    <source>
        <dbReference type="ARBA" id="ARBA00022679"/>
    </source>
</evidence>
<dbReference type="Proteomes" id="UP001596297">
    <property type="component" value="Unassembled WGS sequence"/>
</dbReference>
<dbReference type="InterPro" id="IPR006070">
    <property type="entry name" value="Sua5-like_dom"/>
</dbReference>
<feature type="domain" description="YrdC-like" evidence="12">
    <location>
        <begin position="1"/>
        <end position="132"/>
    </location>
</feature>
<dbReference type="RefSeq" id="WP_380082330.1">
    <property type="nucleotide sequence ID" value="NZ_JBHSWD010000001.1"/>
</dbReference>
<comment type="similarity">
    <text evidence="2">Belongs to the SUA5 family.</text>
</comment>
<sequence>MQASCRDAATALALAAPDPRLDSLAALWPGPLTLVVRAGQNCPAALAPGGWVGLRVPDHPVAAFLLEAAGGPLATSSLNRTSQPPVQTYGAAIASGLADLVLPPGPLRPSGVASTVIRLEESGYILLREGAYSGAVIRHLLALLETAE</sequence>
<evidence type="ECO:0000256" key="10">
    <source>
        <dbReference type="ARBA" id="ARBA00029774"/>
    </source>
</evidence>
<evidence type="ECO:0000256" key="6">
    <source>
        <dbReference type="ARBA" id="ARBA00022694"/>
    </source>
</evidence>
<keyword evidence="7 13" id="KW-0548">Nucleotidyltransferase</keyword>
<dbReference type="InterPro" id="IPR017945">
    <property type="entry name" value="DHBP_synth_RibB-like_a/b_dom"/>
</dbReference>
<dbReference type="PROSITE" id="PS51163">
    <property type="entry name" value="YRDC"/>
    <property type="match status" value="1"/>
</dbReference>
<name>A0ABW1YB07_9DEIO</name>
<organism evidence="13 14">
    <name type="scientific">Deinococcus lacus</name>
    <dbReference type="NCBI Taxonomy" id="392561"/>
    <lineage>
        <taxon>Bacteria</taxon>
        <taxon>Thermotogati</taxon>
        <taxon>Deinococcota</taxon>
        <taxon>Deinococci</taxon>
        <taxon>Deinococcales</taxon>
        <taxon>Deinococcaceae</taxon>
        <taxon>Deinococcus</taxon>
    </lineage>
</organism>
<evidence type="ECO:0000256" key="4">
    <source>
        <dbReference type="ARBA" id="ARBA00022490"/>
    </source>
</evidence>
<evidence type="ECO:0000256" key="1">
    <source>
        <dbReference type="ARBA" id="ARBA00004496"/>
    </source>
</evidence>
<comment type="caution">
    <text evidence="13">The sequence shown here is derived from an EMBL/GenBank/DDBJ whole genome shotgun (WGS) entry which is preliminary data.</text>
</comment>
<evidence type="ECO:0000256" key="8">
    <source>
        <dbReference type="ARBA" id="ARBA00022741"/>
    </source>
</evidence>
<dbReference type="GO" id="GO:0061710">
    <property type="term" value="F:L-threonylcarbamoyladenylate synthase"/>
    <property type="evidence" value="ECO:0007669"/>
    <property type="project" value="UniProtKB-EC"/>
</dbReference>
<keyword evidence="14" id="KW-1185">Reference proteome</keyword>
<evidence type="ECO:0000256" key="2">
    <source>
        <dbReference type="ARBA" id="ARBA00007663"/>
    </source>
</evidence>
<evidence type="ECO:0000256" key="11">
    <source>
        <dbReference type="ARBA" id="ARBA00048366"/>
    </source>
</evidence>
<evidence type="ECO:0000259" key="12">
    <source>
        <dbReference type="PROSITE" id="PS51163"/>
    </source>
</evidence>
<comment type="catalytic activity">
    <reaction evidence="11">
        <text>L-threonine + hydrogencarbonate + ATP = L-threonylcarbamoyladenylate + diphosphate + H2O</text>
        <dbReference type="Rhea" id="RHEA:36407"/>
        <dbReference type="ChEBI" id="CHEBI:15377"/>
        <dbReference type="ChEBI" id="CHEBI:17544"/>
        <dbReference type="ChEBI" id="CHEBI:30616"/>
        <dbReference type="ChEBI" id="CHEBI:33019"/>
        <dbReference type="ChEBI" id="CHEBI:57926"/>
        <dbReference type="ChEBI" id="CHEBI:73682"/>
        <dbReference type="EC" id="2.7.7.87"/>
    </reaction>
</comment>
<keyword evidence="8" id="KW-0547">Nucleotide-binding</keyword>
<keyword evidence="6" id="KW-0819">tRNA processing</keyword>
<evidence type="ECO:0000256" key="7">
    <source>
        <dbReference type="ARBA" id="ARBA00022695"/>
    </source>
</evidence>
<proteinExistence type="inferred from homology"/>
<dbReference type="InterPro" id="IPR050156">
    <property type="entry name" value="TC-AMP_synthase_SUA5"/>
</dbReference>
<reference evidence="14" key="1">
    <citation type="journal article" date="2019" name="Int. J. Syst. Evol. Microbiol.">
        <title>The Global Catalogue of Microorganisms (GCM) 10K type strain sequencing project: providing services to taxonomists for standard genome sequencing and annotation.</title>
        <authorList>
            <consortium name="The Broad Institute Genomics Platform"/>
            <consortium name="The Broad Institute Genome Sequencing Center for Infectious Disease"/>
            <person name="Wu L."/>
            <person name="Ma J."/>
        </authorList>
    </citation>
    <scope>NUCLEOTIDE SEQUENCE [LARGE SCALE GENOMIC DNA]</scope>
    <source>
        <strain evidence="14">CGMCC 1.15772</strain>
    </source>
</reference>
<gene>
    <name evidence="13" type="ORF">ACFP81_04395</name>
</gene>
<evidence type="ECO:0000256" key="9">
    <source>
        <dbReference type="ARBA" id="ARBA00022840"/>
    </source>
</evidence>
<keyword evidence="4" id="KW-0963">Cytoplasm</keyword>
<dbReference type="EMBL" id="JBHSWD010000001">
    <property type="protein sequence ID" value="MFC6591329.1"/>
    <property type="molecule type" value="Genomic_DNA"/>
</dbReference>
<evidence type="ECO:0000256" key="3">
    <source>
        <dbReference type="ARBA" id="ARBA00012584"/>
    </source>
</evidence>
<dbReference type="Gene3D" id="3.90.870.10">
    <property type="entry name" value="DHBP synthase"/>
    <property type="match status" value="1"/>
</dbReference>
<dbReference type="PANTHER" id="PTHR17490:SF16">
    <property type="entry name" value="THREONYLCARBAMOYL-AMP SYNTHASE"/>
    <property type="match status" value="1"/>
</dbReference>
<keyword evidence="5 13" id="KW-0808">Transferase</keyword>
<keyword evidence="9" id="KW-0067">ATP-binding</keyword>
<evidence type="ECO:0000313" key="14">
    <source>
        <dbReference type="Proteomes" id="UP001596297"/>
    </source>
</evidence>
<protein>
    <recommendedName>
        <fullName evidence="10">L-threonylcarbamoyladenylate synthase</fullName>
        <ecNumber evidence="3">2.7.7.87</ecNumber>
    </recommendedName>
    <alternativeName>
        <fullName evidence="10">L-threonylcarbamoyladenylate synthase</fullName>
    </alternativeName>
</protein>
<comment type="subcellular location">
    <subcellularLocation>
        <location evidence="1">Cytoplasm</location>
    </subcellularLocation>
</comment>
<dbReference type="SUPFAM" id="SSF55821">
    <property type="entry name" value="YrdC/RibB"/>
    <property type="match status" value="1"/>
</dbReference>
<dbReference type="EC" id="2.7.7.87" evidence="3"/>
<evidence type="ECO:0000313" key="13">
    <source>
        <dbReference type="EMBL" id="MFC6591329.1"/>
    </source>
</evidence>